<keyword evidence="1" id="KW-0472">Membrane</keyword>
<dbReference type="RefSeq" id="WP_106758138.1">
    <property type="nucleotide sequence ID" value="NZ_PXWF02000237.1"/>
</dbReference>
<evidence type="ECO:0000313" key="2">
    <source>
        <dbReference type="EMBL" id="PWF47605.1"/>
    </source>
</evidence>
<keyword evidence="3" id="KW-1185">Reference proteome</keyword>
<protein>
    <submittedName>
        <fullName evidence="2">Uncharacterized protein</fullName>
    </submittedName>
</protein>
<proteinExistence type="predicted"/>
<keyword evidence="1" id="KW-1133">Transmembrane helix</keyword>
<comment type="caution">
    <text evidence="2">The sequence shown here is derived from an EMBL/GenBank/DDBJ whole genome shotgun (WGS) entry which is preliminary data.</text>
</comment>
<keyword evidence="1" id="KW-0812">Transmembrane</keyword>
<sequence>MYWKATQYPQLKNLSRAEQRHIIAEALKRHARWGEVRFWAVLVGAFGIVLSYIYVAAASEAPEWVAWLLPFLCGGLFFGYLLWEINGPCYRAVQVYLAHRT</sequence>
<feature type="transmembrane region" description="Helical" evidence="1">
    <location>
        <begin position="64"/>
        <end position="83"/>
    </location>
</feature>
<dbReference type="Proteomes" id="UP000241421">
    <property type="component" value="Unassembled WGS sequence"/>
</dbReference>
<gene>
    <name evidence="2" type="ORF">C7C56_014760</name>
</gene>
<feature type="transmembrane region" description="Helical" evidence="1">
    <location>
        <begin position="38"/>
        <end position="58"/>
    </location>
</feature>
<organism evidence="2 3">
    <name type="scientific">Massilia glaciei</name>
    <dbReference type="NCBI Taxonomy" id="1524097"/>
    <lineage>
        <taxon>Bacteria</taxon>
        <taxon>Pseudomonadati</taxon>
        <taxon>Pseudomonadota</taxon>
        <taxon>Betaproteobacteria</taxon>
        <taxon>Burkholderiales</taxon>
        <taxon>Oxalobacteraceae</taxon>
        <taxon>Telluria group</taxon>
        <taxon>Massilia</taxon>
    </lineage>
</organism>
<reference evidence="2 3" key="1">
    <citation type="submission" date="2018-04" db="EMBL/GenBank/DDBJ databases">
        <title>Massilia violaceinigra sp. nov., a novel purple-pigmented bacterium isolated from Tianshan glacier, Xinjiang, China.</title>
        <authorList>
            <person name="Wang H."/>
        </authorList>
    </citation>
    <scope>NUCLEOTIDE SEQUENCE [LARGE SCALE GENOMIC DNA]</scope>
    <source>
        <strain evidence="2 3">B448-2</strain>
    </source>
</reference>
<name>A0A2U2HJK6_9BURK</name>
<evidence type="ECO:0000313" key="3">
    <source>
        <dbReference type="Proteomes" id="UP000241421"/>
    </source>
</evidence>
<accession>A0A2U2HJK6</accession>
<dbReference type="EMBL" id="PXWF02000237">
    <property type="protein sequence ID" value="PWF47605.1"/>
    <property type="molecule type" value="Genomic_DNA"/>
</dbReference>
<dbReference type="AlphaFoldDB" id="A0A2U2HJK6"/>
<evidence type="ECO:0000256" key="1">
    <source>
        <dbReference type="SAM" id="Phobius"/>
    </source>
</evidence>